<evidence type="ECO:0000313" key="2">
    <source>
        <dbReference type="EMBL" id="KAK5091765.1"/>
    </source>
</evidence>
<accession>A0AAN7T8G8</accession>
<keyword evidence="1" id="KW-0472">Membrane</keyword>
<dbReference type="AlphaFoldDB" id="A0AAN7T8G8"/>
<evidence type="ECO:0000256" key="1">
    <source>
        <dbReference type="SAM" id="Phobius"/>
    </source>
</evidence>
<proteinExistence type="predicted"/>
<dbReference type="Proteomes" id="UP001309876">
    <property type="component" value="Unassembled WGS sequence"/>
</dbReference>
<feature type="transmembrane region" description="Helical" evidence="1">
    <location>
        <begin position="9"/>
        <end position="33"/>
    </location>
</feature>
<name>A0AAN7T8G8_9EURO</name>
<keyword evidence="1" id="KW-0812">Transmembrane</keyword>
<keyword evidence="3" id="KW-1185">Reference proteome</keyword>
<organism evidence="2 3">
    <name type="scientific">Lithohypha guttulata</name>
    <dbReference type="NCBI Taxonomy" id="1690604"/>
    <lineage>
        <taxon>Eukaryota</taxon>
        <taxon>Fungi</taxon>
        <taxon>Dikarya</taxon>
        <taxon>Ascomycota</taxon>
        <taxon>Pezizomycotina</taxon>
        <taxon>Eurotiomycetes</taxon>
        <taxon>Chaetothyriomycetidae</taxon>
        <taxon>Chaetothyriales</taxon>
        <taxon>Trichomeriaceae</taxon>
        <taxon>Lithohypha</taxon>
    </lineage>
</organism>
<evidence type="ECO:0000313" key="3">
    <source>
        <dbReference type="Proteomes" id="UP001309876"/>
    </source>
</evidence>
<gene>
    <name evidence="2" type="ORF">LTR05_001950</name>
</gene>
<protein>
    <submittedName>
        <fullName evidence="2">Uncharacterized protein</fullName>
    </submittedName>
</protein>
<comment type="caution">
    <text evidence="2">The sequence shown here is derived from an EMBL/GenBank/DDBJ whole genome shotgun (WGS) entry which is preliminary data.</text>
</comment>
<keyword evidence="1" id="KW-1133">Transmembrane helix</keyword>
<sequence length="443" mass="50672">MGVFAWTKWLFLLIGKFIFYTLLVSLPITIFAIPGAILDAVTFHFWAHSNVVRHSNALKSEAEMNSFTGYFDMPSSGLSMRQFQDQKGPFHIPSIRSFDWTESLGLQQPRELRMDLNPDLGIDRTASFDGLVRDVRGRGRADALKAKSFWVYVASLPEWSPTMWDEAFDQILQESRFLCGVWSVKTPSLLHFSVGKVSVTQWKAMVHVAHERDDELDDDTQWFEDGYMQGYTYDSPDSYLYPVKVKVIELPLEDEYAASLLPRGTFPTPLLQLRAILQDPRSSELLYHWEPHNVVRQVMTRFNDHINDLYERRGTWRYYLGEAETWYTDTILNPVLGKDLNGDDGLLTMVRLVTFSITALLAEIVWLPCHIVWEFYAWYLGLGWDGEPVDSIVEPPVSGGSGGKPNFMDDMFMNAMAMMGEKIQEQVSESAGRAAVTERAQTL</sequence>
<reference evidence="2 3" key="1">
    <citation type="submission" date="2023-08" db="EMBL/GenBank/DDBJ databases">
        <title>Black Yeasts Isolated from many extreme environments.</title>
        <authorList>
            <person name="Coleine C."/>
            <person name="Stajich J.E."/>
            <person name="Selbmann L."/>
        </authorList>
    </citation>
    <scope>NUCLEOTIDE SEQUENCE [LARGE SCALE GENOMIC DNA]</scope>
    <source>
        <strain evidence="2 3">CCFEE 5910</strain>
    </source>
</reference>
<dbReference type="EMBL" id="JAVRRJ010000001">
    <property type="protein sequence ID" value="KAK5091765.1"/>
    <property type="molecule type" value="Genomic_DNA"/>
</dbReference>